<dbReference type="SUPFAM" id="SSF56496">
    <property type="entry name" value="Fibrinogen C-terminal domain-like"/>
    <property type="match status" value="1"/>
</dbReference>
<dbReference type="eggNOG" id="KOG2579">
    <property type="taxonomic scope" value="Eukaryota"/>
</dbReference>
<name>B4KUH2_DROMO</name>
<proteinExistence type="predicted"/>
<dbReference type="EMBL" id="CH933808">
    <property type="protein sequence ID" value="EDW10759.2"/>
    <property type="molecule type" value="Genomic_DNA"/>
</dbReference>
<organism evidence="5 6">
    <name type="scientific">Drosophila mojavensis</name>
    <name type="common">Fruit fly</name>
    <dbReference type="NCBI Taxonomy" id="7230"/>
    <lineage>
        <taxon>Eukaryota</taxon>
        <taxon>Metazoa</taxon>
        <taxon>Ecdysozoa</taxon>
        <taxon>Arthropoda</taxon>
        <taxon>Hexapoda</taxon>
        <taxon>Insecta</taxon>
        <taxon>Pterygota</taxon>
        <taxon>Neoptera</taxon>
        <taxon>Endopterygota</taxon>
        <taxon>Diptera</taxon>
        <taxon>Brachycera</taxon>
        <taxon>Muscomorpha</taxon>
        <taxon>Ephydroidea</taxon>
        <taxon>Drosophilidae</taxon>
        <taxon>Drosophila</taxon>
    </lineage>
</organism>
<dbReference type="CDD" id="cd00087">
    <property type="entry name" value="FReD"/>
    <property type="match status" value="1"/>
</dbReference>
<dbReference type="SMR" id="B4KUH2"/>
<gene>
    <name evidence="5" type="primary">Dmoj\GI18379</name>
    <name evidence="5" type="ORF">Dmoj_GI18379</name>
</gene>
<dbReference type="InterPro" id="IPR050373">
    <property type="entry name" value="Fibrinogen_C-term_domain"/>
</dbReference>
<dbReference type="Proteomes" id="UP000009192">
    <property type="component" value="Unassembled WGS sequence"/>
</dbReference>
<feature type="chain" id="PRO_5006456761" description="Fibrinogen C-terminal domain-containing protein" evidence="3">
    <location>
        <begin position="23"/>
        <end position="397"/>
    </location>
</feature>
<dbReference type="GO" id="GO:0005615">
    <property type="term" value="C:extracellular space"/>
    <property type="evidence" value="ECO:0007669"/>
    <property type="project" value="TreeGrafter"/>
</dbReference>
<dbReference type="SMART" id="SM00186">
    <property type="entry name" value="FBG"/>
    <property type="match status" value="1"/>
</dbReference>
<dbReference type="Gene3D" id="3.90.215.10">
    <property type="entry name" value="Gamma Fibrinogen, chain A, domain 1"/>
    <property type="match status" value="1"/>
</dbReference>
<feature type="coiled-coil region" evidence="2">
    <location>
        <begin position="124"/>
        <end position="151"/>
    </location>
</feature>
<feature type="signal peptide" evidence="3">
    <location>
        <begin position="1"/>
        <end position="22"/>
    </location>
</feature>
<dbReference type="AlphaFoldDB" id="B4KUH2"/>
<dbReference type="InterPro" id="IPR020837">
    <property type="entry name" value="Fibrinogen_CS"/>
</dbReference>
<dbReference type="PROSITE" id="PS00514">
    <property type="entry name" value="FIBRINOGEN_C_1"/>
    <property type="match status" value="1"/>
</dbReference>
<keyword evidence="6" id="KW-1185">Reference proteome</keyword>
<sequence length="397" mass="46324">MHSYKHLYVLLILVIIVSISLSDDTLNEEPNQENQCAQYCLKVFLWNSVTMQQKLEACDKKNSQIAAMQSQLAVLKLKEKTYERTIIDKDEQCKSKGKLYDEVYSIRNKVENLLAQTDRESKHLVELLKQLEAYRRAIEMKDERIKSLESTLQINSLMLETCKTNLSSSPAALMIMDSKREIQAKVYESSCINIGNSSDIWEIKVPGIEPFPVPCDGRIAGPGWIVIQRRVDNAVDFNRSWQEYRDGFGDLDGNLFIGLEKIYRMTNSRPHELYIHLENFNDTIRFARYNNFSIGSEKDAYQLKVLGRFSGDAGDSLQFERGMKFTTFDRDNDNRSFDNCAIERNGGWWYNQCSRANLNGRYLKYEEDKWDGIWWWSWQKSITLKSVQMLIRPITKK</sequence>
<dbReference type="PANTHER" id="PTHR19143:SF327">
    <property type="entry name" value="FI21813P1-RELATED"/>
    <property type="match status" value="1"/>
</dbReference>
<dbReference type="OrthoDB" id="6145874at2759"/>
<evidence type="ECO:0000259" key="4">
    <source>
        <dbReference type="PROSITE" id="PS51406"/>
    </source>
</evidence>
<evidence type="ECO:0000256" key="3">
    <source>
        <dbReference type="SAM" id="SignalP"/>
    </source>
</evidence>
<evidence type="ECO:0000313" key="6">
    <source>
        <dbReference type="Proteomes" id="UP000009192"/>
    </source>
</evidence>
<keyword evidence="2" id="KW-0175">Coiled coil</keyword>
<reference evidence="5 6" key="1">
    <citation type="journal article" date="2007" name="Nature">
        <title>Evolution of genes and genomes on the Drosophila phylogeny.</title>
        <authorList>
            <consortium name="Drosophila 12 Genomes Consortium"/>
            <person name="Clark A.G."/>
            <person name="Eisen M.B."/>
            <person name="Smith D.R."/>
            <person name="Bergman C.M."/>
            <person name="Oliver B."/>
            <person name="Markow T.A."/>
            <person name="Kaufman T.C."/>
            <person name="Kellis M."/>
            <person name="Gelbart W."/>
            <person name="Iyer V.N."/>
            <person name="Pollard D.A."/>
            <person name="Sackton T.B."/>
            <person name="Larracuente A.M."/>
            <person name="Singh N.D."/>
            <person name="Abad J.P."/>
            <person name="Abt D.N."/>
            <person name="Adryan B."/>
            <person name="Aguade M."/>
            <person name="Akashi H."/>
            <person name="Anderson W.W."/>
            <person name="Aquadro C.F."/>
            <person name="Ardell D.H."/>
            <person name="Arguello R."/>
            <person name="Artieri C.G."/>
            <person name="Barbash D.A."/>
            <person name="Barker D."/>
            <person name="Barsanti P."/>
            <person name="Batterham P."/>
            <person name="Batzoglou S."/>
            <person name="Begun D."/>
            <person name="Bhutkar A."/>
            <person name="Blanco E."/>
            <person name="Bosak S.A."/>
            <person name="Bradley R.K."/>
            <person name="Brand A.D."/>
            <person name="Brent M.R."/>
            <person name="Brooks A.N."/>
            <person name="Brown R.H."/>
            <person name="Butlin R.K."/>
            <person name="Caggese C."/>
            <person name="Calvi B.R."/>
            <person name="Bernardo de Carvalho A."/>
            <person name="Caspi A."/>
            <person name="Castrezana S."/>
            <person name="Celniker S.E."/>
            <person name="Chang J.L."/>
            <person name="Chapple C."/>
            <person name="Chatterji S."/>
            <person name="Chinwalla A."/>
            <person name="Civetta A."/>
            <person name="Clifton S.W."/>
            <person name="Comeron J.M."/>
            <person name="Costello J.C."/>
            <person name="Coyne J.A."/>
            <person name="Daub J."/>
            <person name="David R.G."/>
            <person name="Delcher A.L."/>
            <person name="Delehaunty K."/>
            <person name="Do C.B."/>
            <person name="Ebling H."/>
            <person name="Edwards K."/>
            <person name="Eickbush T."/>
            <person name="Evans J.D."/>
            <person name="Filipski A."/>
            <person name="Findeiss S."/>
            <person name="Freyhult E."/>
            <person name="Fulton L."/>
            <person name="Fulton R."/>
            <person name="Garcia A.C."/>
            <person name="Gardiner A."/>
            <person name="Garfield D.A."/>
            <person name="Garvin B.E."/>
            <person name="Gibson G."/>
            <person name="Gilbert D."/>
            <person name="Gnerre S."/>
            <person name="Godfrey J."/>
            <person name="Good R."/>
            <person name="Gotea V."/>
            <person name="Gravely B."/>
            <person name="Greenberg A.J."/>
            <person name="Griffiths-Jones S."/>
            <person name="Gross S."/>
            <person name="Guigo R."/>
            <person name="Gustafson E.A."/>
            <person name="Haerty W."/>
            <person name="Hahn M.W."/>
            <person name="Halligan D.L."/>
            <person name="Halpern A.L."/>
            <person name="Halter G.M."/>
            <person name="Han M.V."/>
            <person name="Heger A."/>
            <person name="Hillier L."/>
            <person name="Hinrichs A.S."/>
            <person name="Holmes I."/>
            <person name="Hoskins R.A."/>
            <person name="Hubisz M.J."/>
            <person name="Hultmark D."/>
            <person name="Huntley M.A."/>
            <person name="Jaffe D.B."/>
            <person name="Jagadeeshan S."/>
            <person name="Jeck W.R."/>
            <person name="Johnson J."/>
            <person name="Jones C.D."/>
            <person name="Jordan W.C."/>
            <person name="Karpen G.H."/>
            <person name="Kataoka E."/>
            <person name="Keightley P.D."/>
            <person name="Kheradpour P."/>
            <person name="Kirkness E.F."/>
            <person name="Koerich L.B."/>
            <person name="Kristiansen K."/>
            <person name="Kudrna D."/>
            <person name="Kulathinal R.J."/>
            <person name="Kumar S."/>
            <person name="Kwok R."/>
            <person name="Lander E."/>
            <person name="Langley C.H."/>
            <person name="Lapoint R."/>
            <person name="Lazzaro B.P."/>
            <person name="Lee S.J."/>
            <person name="Levesque L."/>
            <person name="Li R."/>
            <person name="Lin C.F."/>
            <person name="Lin M.F."/>
            <person name="Lindblad-Toh K."/>
            <person name="Llopart A."/>
            <person name="Long M."/>
            <person name="Low L."/>
            <person name="Lozovsky E."/>
            <person name="Lu J."/>
            <person name="Luo M."/>
            <person name="Machado C.A."/>
            <person name="Makalowski W."/>
            <person name="Marzo M."/>
            <person name="Matsuda M."/>
            <person name="Matzkin L."/>
            <person name="McAllister B."/>
            <person name="McBride C.S."/>
            <person name="McKernan B."/>
            <person name="McKernan K."/>
            <person name="Mendez-Lago M."/>
            <person name="Minx P."/>
            <person name="Mollenhauer M.U."/>
            <person name="Montooth K."/>
            <person name="Mount S.M."/>
            <person name="Mu X."/>
            <person name="Myers E."/>
            <person name="Negre B."/>
            <person name="Newfeld S."/>
            <person name="Nielsen R."/>
            <person name="Noor M.A."/>
            <person name="O'Grady P."/>
            <person name="Pachter L."/>
            <person name="Papaceit M."/>
            <person name="Parisi M.J."/>
            <person name="Parisi M."/>
            <person name="Parts L."/>
            <person name="Pedersen J.S."/>
            <person name="Pesole G."/>
            <person name="Phillippy A.M."/>
            <person name="Ponting C.P."/>
            <person name="Pop M."/>
            <person name="Porcelli D."/>
            <person name="Powell J.R."/>
            <person name="Prohaska S."/>
            <person name="Pruitt K."/>
            <person name="Puig M."/>
            <person name="Quesneville H."/>
            <person name="Ram K.R."/>
            <person name="Rand D."/>
            <person name="Rasmussen M.D."/>
            <person name="Reed L.K."/>
            <person name="Reenan R."/>
            <person name="Reily A."/>
            <person name="Remington K.A."/>
            <person name="Rieger T.T."/>
            <person name="Ritchie M.G."/>
            <person name="Robin C."/>
            <person name="Rogers Y.H."/>
            <person name="Rohde C."/>
            <person name="Rozas J."/>
            <person name="Rubenfield M.J."/>
            <person name="Ruiz A."/>
            <person name="Russo S."/>
            <person name="Salzberg S.L."/>
            <person name="Sanchez-Gracia A."/>
            <person name="Saranga D.J."/>
            <person name="Sato H."/>
            <person name="Schaeffer S.W."/>
            <person name="Schatz M.C."/>
            <person name="Schlenke T."/>
            <person name="Schwartz R."/>
            <person name="Segarra C."/>
            <person name="Singh R.S."/>
            <person name="Sirot L."/>
            <person name="Sirota M."/>
            <person name="Sisneros N.B."/>
            <person name="Smith C.D."/>
            <person name="Smith T.F."/>
            <person name="Spieth J."/>
            <person name="Stage D.E."/>
            <person name="Stark A."/>
            <person name="Stephan W."/>
            <person name="Strausberg R.L."/>
            <person name="Strempel S."/>
            <person name="Sturgill D."/>
            <person name="Sutton G."/>
            <person name="Sutton G.G."/>
            <person name="Tao W."/>
            <person name="Teichmann S."/>
            <person name="Tobari Y.N."/>
            <person name="Tomimura Y."/>
            <person name="Tsolas J.M."/>
            <person name="Valente V.L."/>
            <person name="Venter E."/>
            <person name="Venter J.C."/>
            <person name="Vicario S."/>
            <person name="Vieira F.G."/>
            <person name="Vilella A.J."/>
            <person name="Villasante A."/>
            <person name="Walenz B."/>
            <person name="Wang J."/>
            <person name="Wasserman M."/>
            <person name="Watts T."/>
            <person name="Wilson D."/>
            <person name="Wilson R.K."/>
            <person name="Wing R.A."/>
            <person name="Wolfner M.F."/>
            <person name="Wong A."/>
            <person name="Wong G.K."/>
            <person name="Wu C.I."/>
            <person name="Wu G."/>
            <person name="Yamamoto D."/>
            <person name="Yang H.P."/>
            <person name="Yang S.P."/>
            <person name="Yorke J.A."/>
            <person name="Yoshida K."/>
            <person name="Zdobnov E."/>
            <person name="Zhang P."/>
            <person name="Zhang Y."/>
            <person name="Zimin A.V."/>
            <person name="Baldwin J."/>
            <person name="Abdouelleil A."/>
            <person name="Abdulkadir J."/>
            <person name="Abebe A."/>
            <person name="Abera B."/>
            <person name="Abreu J."/>
            <person name="Acer S.C."/>
            <person name="Aftuck L."/>
            <person name="Alexander A."/>
            <person name="An P."/>
            <person name="Anderson E."/>
            <person name="Anderson S."/>
            <person name="Arachi H."/>
            <person name="Azer M."/>
            <person name="Bachantsang P."/>
            <person name="Barry A."/>
            <person name="Bayul T."/>
            <person name="Berlin A."/>
            <person name="Bessette D."/>
            <person name="Bloom T."/>
            <person name="Blye J."/>
            <person name="Boguslavskiy L."/>
            <person name="Bonnet C."/>
            <person name="Boukhgalter B."/>
            <person name="Bourzgui I."/>
            <person name="Brown A."/>
            <person name="Cahill P."/>
            <person name="Channer S."/>
            <person name="Cheshatsang Y."/>
            <person name="Chuda L."/>
            <person name="Citroen M."/>
            <person name="Collymore A."/>
            <person name="Cooke P."/>
            <person name="Costello M."/>
            <person name="D'Aco K."/>
            <person name="Daza R."/>
            <person name="De Haan G."/>
            <person name="DeGray S."/>
            <person name="DeMaso C."/>
            <person name="Dhargay N."/>
            <person name="Dooley K."/>
            <person name="Dooley E."/>
            <person name="Doricent M."/>
            <person name="Dorje P."/>
            <person name="Dorjee K."/>
            <person name="Dupes A."/>
            <person name="Elong R."/>
            <person name="Falk J."/>
            <person name="Farina A."/>
            <person name="Faro S."/>
            <person name="Ferguson D."/>
            <person name="Fisher S."/>
            <person name="Foley C.D."/>
            <person name="Franke A."/>
            <person name="Friedrich D."/>
            <person name="Gadbois L."/>
            <person name="Gearin G."/>
            <person name="Gearin C.R."/>
            <person name="Giannoukos G."/>
            <person name="Goode T."/>
            <person name="Graham J."/>
            <person name="Grandbois E."/>
            <person name="Grewal S."/>
            <person name="Gyaltsen K."/>
            <person name="Hafez N."/>
            <person name="Hagos B."/>
            <person name="Hall J."/>
            <person name="Henson C."/>
            <person name="Hollinger A."/>
            <person name="Honan T."/>
            <person name="Huard M.D."/>
            <person name="Hughes L."/>
            <person name="Hurhula B."/>
            <person name="Husby M.E."/>
            <person name="Kamat A."/>
            <person name="Kanga B."/>
            <person name="Kashin S."/>
            <person name="Khazanovich D."/>
            <person name="Kisner P."/>
            <person name="Lance K."/>
            <person name="Lara M."/>
            <person name="Lee W."/>
            <person name="Lennon N."/>
            <person name="Letendre F."/>
            <person name="LeVine R."/>
            <person name="Lipovsky A."/>
            <person name="Liu X."/>
            <person name="Liu J."/>
            <person name="Liu S."/>
            <person name="Lokyitsang T."/>
            <person name="Lokyitsang Y."/>
            <person name="Lubonja R."/>
            <person name="Lui A."/>
            <person name="MacDonald P."/>
            <person name="Magnisalis V."/>
            <person name="Maru K."/>
            <person name="Matthews C."/>
            <person name="McCusker W."/>
            <person name="McDonough S."/>
            <person name="Mehta T."/>
            <person name="Meldrim J."/>
            <person name="Meneus L."/>
            <person name="Mihai O."/>
            <person name="Mihalev A."/>
            <person name="Mihova T."/>
            <person name="Mittelman R."/>
            <person name="Mlenga V."/>
            <person name="Montmayeur A."/>
            <person name="Mulrain L."/>
            <person name="Navidi A."/>
            <person name="Naylor J."/>
            <person name="Negash T."/>
            <person name="Nguyen T."/>
            <person name="Nguyen N."/>
            <person name="Nicol R."/>
            <person name="Norbu C."/>
            <person name="Norbu N."/>
            <person name="Novod N."/>
            <person name="O'Neill B."/>
            <person name="Osman S."/>
            <person name="Markiewicz E."/>
            <person name="Oyono O.L."/>
            <person name="Patti C."/>
            <person name="Phunkhang P."/>
            <person name="Pierre F."/>
            <person name="Priest M."/>
            <person name="Raghuraman S."/>
            <person name="Rege F."/>
            <person name="Reyes R."/>
            <person name="Rise C."/>
            <person name="Rogov P."/>
            <person name="Ross K."/>
            <person name="Ryan E."/>
            <person name="Settipalli S."/>
            <person name="Shea T."/>
            <person name="Sherpa N."/>
            <person name="Shi L."/>
            <person name="Shih D."/>
            <person name="Sparrow T."/>
            <person name="Spaulding J."/>
            <person name="Stalker J."/>
            <person name="Stange-Thomann N."/>
            <person name="Stavropoulos S."/>
            <person name="Stone C."/>
            <person name="Strader C."/>
            <person name="Tesfaye S."/>
            <person name="Thomson T."/>
            <person name="Thoulutsang Y."/>
            <person name="Thoulutsang D."/>
            <person name="Topham K."/>
            <person name="Topping I."/>
            <person name="Tsamla T."/>
            <person name="Vassiliev H."/>
            <person name="Vo A."/>
            <person name="Wangchuk T."/>
            <person name="Wangdi T."/>
            <person name="Weiand M."/>
            <person name="Wilkinson J."/>
            <person name="Wilson A."/>
            <person name="Yadav S."/>
            <person name="Young G."/>
            <person name="Yu Q."/>
            <person name="Zembek L."/>
            <person name="Zhong D."/>
            <person name="Zimmer A."/>
            <person name="Zwirko Z."/>
            <person name="Jaffe D.B."/>
            <person name="Alvarez P."/>
            <person name="Brockman W."/>
            <person name="Butler J."/>
            <person name="Chin C."/>
            <person name="Gnerre S."/>
            <person name="Grabherr M."/>
            <person name="Kleber M."/>
            <person name="Mauceli E."/>
            <person name="MacCallum I."/>
        </authorList>
    </citation>
    <scope>NUCLEOTIDE SEQUENCE [LARGE SCALE GENOMIC DNA]</scope>
    <source>
        <strain evidence="6">Tucson 15081-1352.22</strain>
    </source>
</reference>
<dbReference type="InParanoid" id="B4KUH2"/>
<dbReference type="PANTHER" id="PTHR19143">
    <property type="entry name" value="FIBRINOGEN/TENASCIN/ANGIOPOEITIN"/>
    <property type="match status" value="1"/>
</dbReference>
<keyword evidence="3" id="KW-0732">Signal</keyword>
<feature type="domain" description="Fibrinogen C-terminal" evidence="4">
    <location>
        <begin position="182"/>
        <end position="395"/>
    </location>
</feature>
<dbReference type="Pfam" id="PF00147">
    <property type="entry name" value="Fibrinogen_C"/>
    <property type="match status" value="1"/>
</dbReference>
<evidence type="ECO:0000256" key="1">
    <source>
        <dbReference type="ARBA" id="ARBA00023157"/>
    </source>
</evidence>
<evidence type="ECO:0000256" key="2">
    <source>
        <dbReference type="SAM" id="Coils"/>
    </source>
</evidence>
<dbReference type="InterPro" id="IPR002181">
    <property type="entry name" value="Fibrinogen_a/b/g_C_dom"/>
</dbReference>
<evidence type="ECO:0000313" key="5">
    <source>
        <dbReference type="EMBL" id="EDW10759.2"/>
    </source>
</evidence>
<dbReference type="KEGG" id="dmo:Dmoj_GI18379"/>
<dbReference type="InterPro" id="IPR036056">
    <property type="entry name" value="Fibrinogen-like_C"/>
</dbReference>
<accession>B4KUH2</accession>
<protein>
    <recommendedName>
        <fullName evidence="4">Fibrinogen C-terminal domain-containing protein</fullName>
    </recommendedName>
</protein>
<keyword evidence="1" id="KW-1015">Disulfide bond</keyword>
<dbReference type="InterPro" id="IPR014716">
    <property type="entry name" value="Fibrinogen_a/b/g_C_1"/>
</dbReference>
<dbReference type="PROSITE" id="PS51406">
    <property type="entry name" value="FIBRINOGEN_C_2"/>
    <property type="match status" value="1"/>
</dbReference>
<dbReference type="HOGENOM" id="CLU_038628_1_1_1"/>